<gene>
    <name evidence="8" type="ORF">BLA29_009124</name>
</gene>
<dbReference type="GO" id="GO:0004497">
    <property type="term" value="F:monooxygenase activity"/>
    <property type="evidence" value="ECO:0007669"/>
    <property type="project" value="UniProtKB-KW"/>
</dbReference>
<keyword evidence="3" id="KW-0349">Heme</keyword>
<dbReference type="Proteomes" id="UP000194236">
    <property type="component" value="Unassembled WGS sequence"/>
</dbReference>
<dbReference type="AlphaFoldDB" id="A0A1Y3B888"/>
<comment type="cofactor">
    <cofactor evidence="1">
        <name>heme</name>
        <dbReference type="ChEBI" id="CHEBI:30413"/>
    </cofactor>
</comment>
<comment type="caution">
    <text evidence="8">The sequence shown here is derived from an EMBL/GenBank/DDBJ whole genome shotgun (WGS) entry which is preliminary data.</text>
</comment>
<dbReference type="InterPro" id="IPR001128">
    <property type="entry name" value="Cyt_P450"/>
</dbReference>
<dbReference type="GO" id="GO:0020037">
    <property type="term" value="F:heme binding"/>
    <property type="evidence" value="ECO:0007669"/>
    <property type="project" value="InterPro"/>
</dbReference>
<dbReference type="GO" id="GO:0005506">
    <property type="term" value="F:iron ion binding"/>
    <property type="evidence" value="ECO:0007669"/>
    <property type="project" value="InterPro"/>
</dbReference>
<dbReference type="InterPro" id="IPR050479">
    <property type="entry name" value="CYP11_CYP27_families"/>
</dbReference>
<feature type="non-terminal residue" evidence="8">
    <location>
        <position position="141"/>
    </location>
</feature>
<reference evidence="8 9" key="1">
    <citation type="submission" date="2017-03" db="EMBL/GenBank/DDBJ databases">
        <title>Genome Survey of Euroglyphus maynei.</title>
        <authorList>
            <person name="Arlian L.G."/>
            <person name="Morgan M.S."/>
            <person name="Rider S.D."/>
        </authorList>
    </citation>
    <scope>NUCLEOTIDE SEQUENCE [LARGE SCALE GENOMIC DNA]</scope>
    <source>
        <strain evidence="8">Arlian Lab</strain>
        <tissue evidence="8">Whole body</tissue>
    </source>
</reference>
<evidence type="ECO:0000256" key="4">
    <source>
        <dbReference type="ARBA" id="ARBA00022723"/>
    </source>
</evidence>
<evidence type="ECO:0000256" key="7">
    <source>
        <dbReference type="ARBA" id="ARBA00023033"/>
    </source>
</evidence>
<dbReference type="PANTHER" id="PTHR24279">
    <property type="entry name" value="CYTOCHROME P450"/>
    <property type="match status" value="1"/>
</dbReference>
<dbReference type="EMBL" id="MUJZ01034528">
    <property type="protein sequence ID" value="OTF77062.1"/>
    <property type="molecule type" value="Genomic_DNA"/>
</dbReference>
<keyword evidence="6" id="KW-0408">Iron</keyword>
<evidence type="ECO:0000313" key="9">
    <source>
        <dbReference type="Proteomes" id="UP000194236"/>
    </source>
</evidence>
<dbReference type="InterPro" id="IPR036396">
    <property type="entry name" value="Cyt_P450_sf"/>
</dbReference>
<protein>
    <recommendedName>
        <fullName evidence="10">Cytochrome P450-like protein</fullName>
    </recommendedName>
</protein>
<dbReference type="PANTHER" id="PTHR24279:SF120">
    <property type="entry name" value="CYTOCHROME P450"/>
    <property type="match status" value="1"/>
</dbReference>
<dbReference type="GO" id="GO:0016705">
    <property type="term" value="F:oxidoreductase activity, acting on paired donors, with incorporation or reduction of molecular oxygen"/>
    <property type="evidence" value="ECO:0007669"/>
    <property type="project" value="InterPro"/>
</dbReference>
<evidence type="ECO:0000256" key="5">
    <source>
        <dbReference type="ARBA" id="ARBA00023002"/>
    </source>
</evidence>
<keyword evidence="4" id="KW-0479">Metal-binding</keyword>
<evidence type="ECO:0000256" key="6">
    <source>
        <dbReference type="ARBA" id="ARBA00023004"/>
    </source>
</evidence>
<evidence type="ECO:0008006" key="10">
    <source>
        <dbReference type="Google" id="ProtNLM"/>
    </source>
</evidence>
<dbReference type="Pfam" id="PF00067">
    <property type="entry name" value="p450"/>
    <property type="match status" value="1"/>
</dbReference>
<organism evidence="8 9">
    <name type="scientific">Euroglyphus maynei</name>
    <name type="common">Mayne's house dust mite</name>
    <dbReference type="NCBI Taxonomy" id="6958"/>
    <lineage>
        <taxon>Eukaryota</taxon>
        <taxon>Metazoa</taxon>
        <taxon>Ecdysozoa</taxon>
        <taxon>Arthropoda</taxon>
        <taxon>Chelicerata</taxon>
        <taxon>Arachnida</taxon>
        <taxon>Acari</taxon>
        <taxon>Acariformes</taxon>
        <taxon>Sarcoptiformes</taxon>
        <taxon>Astigmata</taxon>
        <taxon>Psoroptidia</taxon>
        <taxon>Analgoidea</taxon>
        <taxon>Pyroglyphidae</taxon>
        <taxon>Pyroglyphinae</taxon>
        <taxon>Euroglyphus</taxon>
    </lineage>
</organism>
<evidence type="ECO:0000256" key="3">
    <source>
        <dbReference type="ARBA" id="ARBA00022617"/>
    </source>
</evidence>
<evidence type="ECO:0000256" key="2">
    <source>
        <dbReference type="ARBA" id="ARBA00010617"/>
    </source>
</evidence>
<keyword evidence="5" id="KW-0560">Oxidoreductase</keyword>
<name>A0A1Y3B888_EURMA</name>
<proteinExistence type="inferred from homology"/>
<dbReference type="OrthoDB" id="3945418at2759"/>
<accession>A0A1Y3B888</accession>
<comment type="similarity">
    <text evidence="2">Belongs to the cytochrome P450 family.</text>
</comment>
<keyword evidence="9" id="KW-1185">Reference proteome</keyword>
<sequence length="141" mass="16663">MNKDDNGKQLKPFSSIPGPWPSLPFIGTVGRFNINKLHELYIEKYRKYGPIFCEEYQWRQPIVNIFDPADFETVFKYQGKCPIRPPNEFVSFFRRSRPDYYPNVGLANLNGDEWLDQRKKLEPAIMKLSTINENMLNQNEI</sequence>
<evidence type="ECO:0000256" key="1">
    <source>
        <dbReference type="ARBA" id="ARBA00001971"/>
    </source>
</evidence>
<dbReference type="Gene3D" id="1.10.630.10">
    <property type="entry name" value="Cytochrome P450"/>
    <property type="match status" value="1"/>
</dbReference>
<dbReference type="SUPFAM" id="SSF48264">
    <property type="entry name" value="Cytochrome P450"/>
    <property type="match status" value="1"/>
</dbReference>
<evidence type="ECO:0000313" key="8">
    <source>
        <dbReference type="EMBL" id="OTF77062.1"/>
    </source>
</evidence>
<keyword evidence="7" id="KW-0503">Monooxygenase</keyword>